<dbReference type="RefSeq" id="WP_034875064.1">
    <property type="nucleotide sequence ID" value="NZ_AZMV01000003.1"/>
</dbReference>
<evidence type="ECO:0000313" key="3">
    <source>
        <dbReference type="Proteomes" id="UP000019155"/>
    </source>
</evidence>
<dbReference type="Proteomes" id="UP000019155">
    <property type="component" value="Unassembled WGS sequence"/>
</dbReference>
<dbReference type="OrthoDB" id="9806704at2"/>
<sequence length="84" mass="9771">MFTATDYTKTAAYADIDHCWNGSEYYLEAHEENGAWETIDRDQAVSEDGKAYYAEYFFGKEGDDVRIPERTYAAEDIETYAQTW</sequence>
<dbReference type="PATRIC" id="fig|1435051.3.peg.748"/>
<gene>
    <name evidence="2" type="ORF">BMOU_0752</name>
    <name evidence="1" type="ORF">BMOU_0815</name>
</gene>
<dbReference type="GeneID" id="97501377"/>
<dbReference type="EMBL" id="AZMV01000003">
    <property type="protein sequence ID" value="ETY71674.1"/>
    <property type="molecule type" value="Genomic_DNA"/>
</dbReference>
<evidence type="ECO:0000313" key="2">
    <source>
        <dbReference type="EMBL" id="ETY71674.1"/>
    </source>
</evidence>
<organism evidence="2 3">
    <name type="scientific">Bifidobacterium moukalabense DSM 27321</name>
    <dbReference type="NCBI Taxonomy" id="1435051"/>
    <lineage>
        <taxon>Bacteria</taxon>
        <taxon>Bacillati</taxon>
        <taxon>Actinomycetota</taxon>
        <taxon>Actinomycetes</taxon>
        <taxon>Bifidobacteriales</taxon>
        <taxon>Bifidobacteriaceae</taxon>
        <taxon>Bifidobacterium</taxon>
    </lineage>
</organism>
<comment type="caution">
    <text evidence="2">The sequence shown here is derived from an EMBL/GenBank/DDBJ whole genome shotgun (WGS) entry which is preliminary data.</text>
</comment>
<accession>W4N9G8</accession>
<name>W4N9G8_9BIFI</name>
<evidence type="ECO:0000313" key="1">
    <source>
        <dbReference type="EMBL" id="ETY71328.1"/>
    </source>
</evidence>
<dbReference type="AlphaFoldDB" id="W4N9G8"/>
<keyword evidence="3" id="KW-1185">Reference proteome</keyword>
<proteinExistence type="predicted"/>
<reference evidence="2 3" key="1">
    <citation type="journal article" date="2014" name="Genome Announc.">
        <title>The Genome Sequence of Bifidobacterium moukalabense DSM 27321 Highlights the Close Phylogenetic Relatedness with the Bifidobacterium dentium Taxon.</title>
        <authorList>
            <person name="Lugli G.A."/>
            <person name="Duranti S."/>
            <person name="Milani C."/>
            <person name="Turroni F."/>
            <person name="Viappiani A."/>
            <person name="Mangifesta M."/>
            <person name="van Sinderen D."/>
            <person name="Ventura M."/>
        </authorList>
    </citation>
    <scope>NUCLEOTIDE SEQUENCE [LARGE SCALE GENOMIC DNA]</scope>
    <source>
        <strain evidence="2 3">DSM 27321</strain>
    </source>
</reference>
<dbReference type="STRING" id="1435051.BMOU_0752"/>
<protein>
    <submittedName>
        <fullName evidence="2">Uncharacterized protein</fullName>
    </submittedName>
</protein>
<dbReference type="EMBL" id="AZMV01000004">
    <property type="protein sequence ID" value="ETY71328.1"/>
    <property type="molecule type" value="Genomic_DNA"/>
</dbReference>